<gene>
    <name evidence="4" type="ORF">IWH25_16465</name>
</gene>
<keyword evidence="3" id="KW-0443">Lipid metabolism</keyword>
<sequence>MNFLAHAYLAGNDPALIVGGVVGDWIKGPLPGTLPADLARGVALHRAIDSHAETHPAFCRSRNRMSPARRRYAGVLVDIFYDHLLARDWAQHHDAALADYCAEVYRLIDERLIDLPEPARHVLRLMASEDWLQSYAEIDSIADVLRRMSRRARQPNPLVGGEEEFVADAGGFEEDFRVWLEDARGLWRGGEKHALVDKDGQNLNLKPNQ</sequence>
<name>A0A974PY83_9RHOO</name>
<keyword evidence="2" id="KW-0378">Hydrolase</keyword>
<dbReference type="GO" id="GO:0008770">
    <property type="term" value="F:[acyl-carrier-protein] phosphodiesterase activity"/>
    <property type="evidence" value="ECO:0007669"/>
    <property type="project" value="InterPro"/>
</dbReference>
<evidence type="ECO:0000256" key="3">
    <source>
        <dbReference type="ARBA" id="ARBA00023098"/>
    </source>
</evidence>
<dbReference type="InterPro" id="IPR007431">
    <property type="entry name" value="ACP_PD"/>
</dbReference>
<dbReference type="PIRSF" id="PIRSF011489">
    <property type="entry name" value="DUF479"/>
    <property type="match status" value="1"/>
</dbReference>
<dbReference type="PANTHER" id="PTHR38764">
    <property type="entry name" value="ACYL CARRIER PROTEIN PHOSPHODIESTERASE"/>
    <property type="match status" value="1"/>
</dbReference>
<proteinExistence type="predicted"/>
<dbReference type="KEGG" id="ares:IWH25_16465"/>
<dbReference type="Proteomes" id="UP000663444">
    <property type="component" value="Chromosome"/>
</dbReference>
<evidence type="ECO:0000256" key="1">
    <source>
        <dbReference type="ARBA" id="ARBA00022516"/>
    </source>
</evidence>
<evidence type="ECO:0000313" key="4">
    <source>
        <dbReference type="EMBL" id="QRJ63318.1"/>
    </source>
</evidence>
<dbReference type="RefSeq" id="WP_203386846.1">
    <property type="nucleotide sequence ID" value="NZ_CP064781.1"/>
</dbReference>
<accession>A0A974PY83</accession>
<keyword evidence="1" id="KW-0444">Lipid biosynthesis</keyword>
<keyword evidence="5" id="KW-1185">Reference proteome</keyword>
<dbReference type="GO" id="GO:0006633">
    <property type="term" value="P:fatty acid biosynthetic process"/>
    <property type="evidence" value="ECO:0007669"/>
    <property type="project" value="InterPro"/>
</dbReference>
<dbReference type="EMBL" id="CP064781">
    <property type="protein sequence ID" value="QRJ63318.1"/>
    <property type="molecule type" value="Genomic_DNA"/>
</dbReference>
<organism evidence="4 5">
    <name type="scientific">Azospira restricta</name>
    <dbReference type="NCBI Taxonomy" id="404405"/>
    <lineage>
        <taxon>Bacteria</taxon>
        <taxon>Pseudomonadati</taxon>
        <taxon>Pseudomonadota</taxon>
        <taxon>Betaproteobacteria</taxon>
        <taxon>Rhodocyclales</taxon>
        <taxon>Rhodocyclaceae</taxon>
        <taxon>Azospira</taxon>
    </lineage>
</organism>
<dbReference type="Pfam" id="PF04336">
    <property type="entry name" value="ACP_PD"/>
    <property type="match status" value="1"/>
</dbReference>
<dbReference type="PANTHER" id="PTHR38764:SF1">
    <property type="entry name" value="ACYL CARRIER PROTEIN PHOSPHODIESTERASE"/>
    <property type="match status" value="1"/>
</dbReference>
<reference evidence="4" key="1">
    <citation type="submission" date="2020-11" db="EMBL/GenBank/DDBJ databases">
        <title>Azospira restricta DSM 18626 genome sequence.</title>
        <authorList>
            <person name="Moe W.M."/>
        </authorList>
    </citation>
    <scope>NUCLEOTIDE SEQUENCE</scope>
    <source>
        <strain evidence="4">DSM 18626</strain>
    </source>
</reference>
<evidence type="ECO:0000256" key="2">
    <source>
        <dbReference type="ARBA" id="ARBA00022801"/>
    </source>
</evidence>
<evidence type="ECO:0000313" key="5">
    <source>
        <dbReference type="Proteomes" id="UP000663444"/>
    </source>
</evidence>
<protein>
    <submittedName>
        <fullName evidence="4">DUF479 domain-containing protein</fullName>
    </submittedName>
</protein>
<dbReference type="AlphaFoldDB" id="A0A974PY83"/>